<dbReference type="NCBIfam" id="TIGR01378">
    <property type="entry name" value="thi_PPkinase"/>
    <property type="match status" value="1"/>
</dbReference>
<dbReference type="Proteomes" id="UP001166293">
    <property type="component" value="Unassembled WGS sequence"/>
</dbReference>
<evidence type="ECO:0000259" key="2">
    <source>
        <dbReference type="Pfam" id="PF04263"/>
    </source>
</evidence>
<comment type="caution">
    <text evidence="3">The sequence shown here is derived from an EMBL/GenBank/DDBJ whole genome shotgun (WGS) entry which is preliminary data.</text>
</comment>
<keyword evidence="4" id="KW-1185">Reference proteome</keyword>
<organism evidence="3 4">
    <name type="scientific">Thalassococcus arenae</name>
    <dbReference type="NCBI Taxonomy" id="2851652"/>
    <lineage>
        <taxon>Bacteria</taxon>
        <taxon>Pseudomonadati</taxon>
        <taxon>Pseudomonadota</taxon>
        <taxon>Alphaproteobacteria</taxon>
        <taxon>Rhodobacterales</taxon>
        <taxon>Roseobacteraceae</taxon>
        <taxon>Thalassococcus</taxon>
    </lineage>
</organism>
<gene>
    <name evidence="3" type="ORF">KUH32_00700</name>
</gene>
<protein>
    <recommendedName>
        <fullName evidence="1">Thiamine diphosphokinase</fullName>
        <ecNumber evidence="1">2.7.6.2</ecNumber>
    </recommendedName>
</protein>
<dbReference type="PANTHER" id="PTHR41299">
    <property type="entry name" value="THIAMINE PYROPHOSPHOKINASE"/>
    <property type="match status" value="1"/>
</dbReference>
<dbReference type="CDD" id="cd07995">
    <property type="entry name" value="TPK"/>
    <property type="match status" value="1"/>
</dbReference>
<evidence type="ECO:0000313" key="4">
    <source>
        <dbReference type="Proteomes" id="UP001166293"/>
    </source>
</evidence>
<proteinExistence type="predicted"/>
<evidence type="ECO:0000313" key="3">
    <source>
        <dbReference type="EMBL" id="MBV2358280.1"/>
    </source>
</evidence>
<accession>A0ABS6N2N6</accession>
<name>A0ABS6N2N6_9RHOB</name>
<dbReference type="EMBL" id="JAHRWL010000001">
    <property type="protein sequence ID" value="MBV2358280.1"/>
    <property type="molecule type" value="Genomic_DNA"/>
</dbReference>
<feature type="domain" description="Thiamin pyrophosphokinase catalytic" evidence="2">
    <location>
        <begin position="33"/>
        <end position="120"/>
    </location>
</feature>
<evidence type="ECO:0000256" key="1">
    <source>
        <dbReference type="NCBIfam" id="TIGR01378"/>
    </source>
</evidence>
<dbReference type="Pfam" id="PF04263">
    <property type="entry name" value="TPK_catalytic"/>
    <property type="match status" value="1"/>
</dbReference>
<sequence length="228" mass="23927">MKDPIVHSESPVLLVGGGETHPNALISALSAFSPVIAADGGADAILQCGHVPDAVIGDLDSLSAEARAAIPGPAIHRIAEQDSTDFDKCLRNIVAPLVVAHGFLGRRLDHQLAAMSVLVRRPDRRCLLVGAQDVVALAPPRLRLDLPQNSRLSLFPLAQVAGRSAGLRWPIDGLTFHPDGVIGTSNAVTGPVSLEFEKPGMIVILPIAAEPVFRTALLTAPATWPARA</sequence>
<keyword evidence="3" id="KW-0808">Transferase</keyword>
<dbReference type="InterPro" id="IPR053149">
    <property type="entry name" value="TPK"/>
</dbReference>
<dbReference type="EC" id="2.7.6.2" evidence="1"/>
<dbReference type="InterPro" id="IPR006282">
    <property type="entry name" value="Thi_PPkinase"/>
</dbReference>
<dbReference type="GO" id="GO:0004788">
    <property type="term" value="F:thiamine diphosphokinase activity"/>
    <property type="evidence" value="ECO:0007669"/>
    <property type="project" value="UniProtKB-EC"/>
</dbReference>
<reference evidence="3" key="1">
    <citation type="submission" date="2021-06" db="EMBL/GenBank/DDBJ databases">
        <title>Thalassococcus sp. CAU 1522 isolated from sea sand, Republic of Korea.</title>
        <authorList>
            <person name="Kim W."/>
        </authorList>
    </citation>
    <scope>NUCLEOTIDE SEQUENCE</scope>
    <source>
        <strain evidence="3">CAU 1522</strain>
    </source>
</reference>
<dbReference type="PANTHER" id="PTHR41299:SF1">
    <property type="entry name" value="THIAMINE PYROPHOSPHOKINASE"/>
    <property type="match status" value="1"/>
</dbReference>
<dbReference type="RefSeq" id="WP_217776154.1">
    <property type="nucleotide sequence ID" value="NZ_JAHRWL010000001.1"/>
</dbReference>
<dbReference type="InterPro" id="IPR007371">
    <property type="entry name" value="TPK_catalytic"/>
</dbReference>